<reference evidence="3" key="1">
    <citation type="journal article" date="2023" name="Science">
        <title>Genome structures resolve the early diversification of teleost fishes.</title>
        <authorList>
            <person name="Parey E."/>
            <person name="Louis A."/>
            <person name="Montfort J."/>
            <person name="Bouchez O."/>
            <person name="Roques C."/>
            <person name="Iampietro C."/>
            <person name="Lluch J."/>
            <person name="Castinel A."/>
            <person name="Donnadieu C."/>
            <person name="Desvignes T."/>
            <person name="Floi Bucao C."/>
            <person name="Jouanno E."/>
            <person name="Wen M."/>
            <person name="Mejri S."/>
            <person name="Dirks R."/>
            <person name="Jansen H."/>
            <person name="Henkel C."/>
            <person name="Chen W.J."/>
            <person name="Zahm M."/>
            <person name="Cabau C."/>
            <person name="Klopp C."/>
            <person name="Thompson A.W."/>
            <person name="Robinson-Rechavi M."/>
            <person name="Braasch I."/>
            <person name="Lecointre G."/>
            <person name="Bobe J."/>
            <person name="Postlethwait J.H."/>
            <person name="Berthelot C."/>
            <person name="Roest Crollius H."/>
            <person name="Guiguen Y."/>
        </authorList>
    </citation>
    <scope>NUCLEOTIDE SEQUENCE</scope>
    <source>
        <strain evidence="3">NC1722</strain>
    </source>
</reference>
<dbReference type="AlphaFoldDB" id="A0AAD7TDR8"/>
<gene>
    <name evidence="3" type="ORF">AAFF_G00006230</name>
</gene>
<feature type="domain" description="RWD" evidence="2">
    <location>
        <begin position="1"/>
        <end position="57"/>
    </location>
</feature>
<protein>
    <recommendedName>
        <fullName evidence="2">RWD domain-containing protein</fullName>
    </recommendedName>
</protein>
<dbReference type="CDD" id="cd23820">
    <property type="entry name" value="RWD_RNF14"/>
    <property type="match status" value="1"/>
</dbReference>
<name>A0AAD7TDR8_9TELE</name>
<dbReference type="Pfam" id="PF05773">
    <property type="entry name" value="RWD"/>
    <property type="match status" value="1"/>
</dbReference>
<proteinExistence type="predicted"/>
<dbReference type="Gene3D" id="3.10.110.10">
    <property type="entry name" value="Ubiquitin Conjugating Enzyme"/>
    <property type="match status" value="1"/>
</dbReference>
<evidence type="ECO:0000259" key="2">
    <source>
        <dbReference type="PROSITE" id="PS50908"/>
    </source>
</evidence>
<accession>A0AAD7TDR8</accession>
<feature type="compositionally biased region" description="Basic and acidic residues" evidence="1">
    <location>
        <begin position="91"/>
        <end position="101"/>
    </location>
</feature>
<dbReference type="InterPro" id="IPR006575">
    <property type="entry name" value="RWD_dom"/>
</dbReference>
<keyword evidence="4" id="KW-1185">Reference proteome</keyword>
<comment type="caution">
    <text evidence="3">The sequence shown here is derived from an EMBL/GenBank/DDBJ whole genome shotgun (WGS) entry which is preliminary data.</text>
</comment>
<dbReference type="PROSITE" id="PS50908">
    <property type="entry name" value="RWD"/>
    <property type="match status" value="1"/>
</dbReference>
<evidence type="ECO:0000313" key="4">
    <source>
        <dbReference type="Proteomes" id="UP001221898"/>
    </source>
</evidence>
<dbReference type="Proteomes" id="UP001221898">
    <property type="component" value="Unassembled WGS sequence"/>
</dbReference>
<organism evidence="3 4">
    <name type="scientific">Aldrovandia affinis</name>
    <dbReference type="NCBI Taxonomy" id="143900"/>
    <lineage>
        <taxon>Eukaryota</taxon>
        <taxon>Metazoa</taxon>
        <taxon>Chordata</taxon>
        <taxon>Craniata</taxon>
        <taxon>Vertebrata</taxon>
        <taxon>Euteleostomi</taxon>
        <taxon>Actinopterygii</taxon>
        <taxon>Neopterygii</taxon>
        <taxon>Teleostei</taxon>
        <taxon>Notacanthiformes</taxon>
        <taxon>Halosauridae</taxon>
        <taxon>Aldrovandia</taxon>
    </lineage>
</organism>
<dbReference type="InterPro" id="IPR016135">
    <property type="entry name" value="UBQ-conjugating_enzyme/RWD"/>
</dbReference>
<evidence type="ECO:0000256" key="1">
    <source>
        <dbReference type="SAM" id="MobiDB-lite"/>
    </source>
</evidence>
<dbReference type="SUPFAM" id="SSF54495">
    <property type="entry name" value="UBC-like"/>
    <property type="match status" value="1"/>
</dbReference>
<dbReference type="EMBL" id="JAINUG010000001">
    <property type="protein sequence ID" value="KAJ8419124.1"/>
    <property type="molecule type" value="Genomic_DNA"/>
</dbReference>
<evidence type="ECO:0000313" key="3">
    <source>
        <dbReference type="EMBL" id="KAJ8419124.1"/>
    </source>
</evidence>
<feature type="region of interest" description="Disordered" evidence="1">
    <location>
        <begin position="67"/>
        <end position="101"/>
    </location>
</feature>
<sequence length="116" mass="12788">MAYPSTSSPLHTLSCKWLSEVQLAALSSHLDELWQESLGSVVLFSWIQFLREDVLTFLHISPSLELPSQWESSVTEADEEGTGHGTSGGTDDPRTTHPLADPHTDLLLLVLDFDKA</sequence>